<reference evidence="17 18" key="1">
    <citation type="submission" date="2016-11" db="EMBL/GenBank/DDBJ databases">
        <title>Trade-off between light-utilization and light-protection in marine flavobacteria.</title>
        <authorList>
            <person name="Kumagai Y."/>
        </authorList>
    </citation>
    <scope>NUCLEOTIDE SEQUENCE [LARGE SCALE GENOMIC DNA]</scope>
    <source>
        <strain evidence="17 18">NBRC 107125</strain>
    </source>
</reference>
<dbReference type="Pfam" id="PF13193">
    <property type="entry name" value="AMP-binding_C"/>
    <property type="match status" value="1"/>
</dbReference>
<dbReference type="Gene3D" id="3.30.300.30">
    <property type="match status" value="1"/>
</dbReference>
<keyword evidence="11" id="KW-0472">Membrane</keyword>
<dbReference type="OrthoDB" id="9803968at2"/>
<accession>A0A1X9NDZ9</accession>
<dbReference type="EC" id="6.2.1.3" evidence="12"/>
<dbReference type="Proteomes" id="UP000193450">
    <property type="component" value="Chromosome"/>
</dbReference>
<dbReference type="GO" id="GO:0004467">
    <property type="term" value="F:long-chain fatty acid-CoA ligase activity"/>
    <property type="evidence" value="ECO:0007669"/>
    <property type="project" value="UniProtKB-EC"/>
</dbReference>
<name>A0A1X9NDZ9_9GAMM</name>
<evidence type="ECO:0000256" key="8">
    <source>
        <dbReference type="ARBA" id="ARBA00022840"/>
    </source>
</evidence>
<comment type="pathway">
    <text evidence="3">Lipid metabolism; fatty acid beta-oxidation.</text>
</comment>
<dbReference type="GO" id="GO:0005524">
    <property type="term" value="F:ATP binding"/>
    <property type="evidence" value="ECO:0007669"/>
    <property type="project" value="UniProtKB-KW"/>
</dbReference>
<organism evidence="17 18">
    <name type="scientific">Oceanicoccus sagamiensis</name>
    <dbReference type="NCBI Taxonomy" id="716816"/>
    <lineage>
        <taxon>Bacteria</taxon>
        <taxon>Pseudomonadati</taxon>
        <taxon>Pseudomonadota</taxon>
        <taxon>Gammaproteobacteria</taxon>
        <taxon>Cellvibrionales</taxon>
        <taxon>Spongiibacteraceae</taxon>
        <taxon>Oceanicoccus</taxon>
    </lineage>
</organism>
<evidence type="ECO:0000256" key="10">
    <source>
        <dbReference type="ARBA" id="ARBA00023098"/>
    </source>
</evidence>
<keyword evidence="8" id="KW-0067">ATP-binding</keyword>
<evidence type="ECO:0000256" key="11">
    <source>
        <dbReference type="ARBA" id="ARBA00023136"/>
    </source>
</evidence>
<evidence type="ECO:0000313" key="18">
    <source>
        <dbReference type="Proteomes" id="UP000193450"/>
    </source>
</evidence>
<dbReference type="EMBL" id="CP019343">
    <property type="protein sequence ID" value="ARN75284.1"/>
    <property type="molecule type" value="Genomic_DNA"/>
</dbReference>
<gene>
    <name evidence="17" type="ORF">BST96_14875</name>
</gene>
<evidence type="ECO:0000256" key="6">
    <source>
        <dbReference type="ARBA" id="ARBA00022741"/>
    </source>
</evidence>
<evidence type="ECO:0000256" key="3">
    <source>
        <dbReference type="ARBA" id="ARBA00005005"/>
    </source>
</evidence>
<dbReference type="InterPro" id="IPR020845">
    <property type="entry name" value="AMP-binding_CS"/>
</dbReference>
<protein>
    <recommendedName>
        <fullName evidence="13">Long-chain-fatty-acid--CoA ligase</fullName>
        <ecNumber evidence="12">6.2.1.3</ecNumber>
    </recommendedName>
    <alternativeName>
        <fullName evidence="14">Long-chain acyl-CoA synthetase</fullName>
    </alternativeName>
</protein>
<evidence type="ECO:0000256" key="13">
    <source>
        <dbReference type="ARBA" id="ARBA00039545"/>
    </source>
</evidence>
<dbReference type="InterPro" id="IPR000873">
    <property type="entry name" value="AMP-dep_synth/lig_dom"/>
</dbReference>
<dbReference type="InterPro" id="IPR045851">
    <property type="entry name" value="AMP-bd_C_sf"/>
</dbReference>
<evidence type="ECO:0000313" key="17">
    <source>
        <dbReference type="EMBL" id="ARN75284.1"/>
    </source>
</evidence>
<evidence type="ECO:0000259" key="15">
    <source>
        <dbReference type="Pfam" id="PF00501"/>
    </source>
</evidence>
<keyword evidence="18" id="KW-1185">Reference proteome</keyword>
<dbReference type="STRING" id="716816.BST96_14875"/>
<evidence type="ECO:0000256" key="9">
    <source>
        <dbReference type="ARBA" id="ARBA00022842"/>
    </source>
</evidence>
<dbReference type="GO" id="GO:0016020">
    <property type="term" value="C:membrane"/>
    <property type="evidence" value="ECO:0007669"/>
    <property type="project" value="UniProtKB-SubCell"/>
</dbReference>
<dbReference type="PANTHER" id="PTHR43767">
    <property type="entry name" value="LONG-CHAIN-FATTY-ACID--COA LIGASE"/>
    <property type="match status" value="1"/>
</dbReference>
<evidence type="ECO:0000256" key="14">
    <source>
        <dbReference type="ARBA" id="ARBA00042773"/>
    </source>
</evidence>
<keyword evidence="9" id="KW-0460">Magnesium</keyword>
<evidence type="ECO:0000256" key="12">
    <source>
        <dbReference type="ARBA" id="ARBA00026121"/>
    </source>
</evidence>
<dbReference type="InterPro" id="IPR025110">
    <property type="entry name" value="AMP-bd_C"/>
</dbReference>
<dbReference type="FunFam" id="3.30.300.30:FF:000006">
    <property type="entry name" value="Long-chain-fatty-acid--CoA ligase FadD"/>
    <property type="match status" value="1"/>
</dbReference>
<keyword evidence="7" id="KW-0276">Fatty acid metabolism</keyword>
<dbReference type="KEGG" id="osg:BST96_14875"/>
<dbReference type="InterPro" id="IPR050237">
    <property type="entry name" value="ATP-dep_AMP-bd_enzyme"/>
</dbReference>
<proteinExistence type="inferred from homology"/>
<dbReference type="CDD" id="cd05936">
    <property type="entry name" value="FC-FACS_FadD_like"/>
    <property type="match status" value="1"/>
</dbReference>
<keyword evidence="5 17" id="KW-0436">Ligase</keyword>
<dbReference type="AlphaFoldDB" id="A0A1X9NDZ9"/>
<comment type="similarity">
    <text evidence="4">Belongs to the ATP-dependent AMP-binding enzyme family.</text>
</comment>
<evidence type="ECO:0000256" key="2">
    <source>
        <dbReference type="ARBA" id="ARBA00004170"/>
    </source>
</evidence>
<sequence length="550" mass="59782">MNTLIQQALEKHGISPSIEVDPEATIVSLFEQAVAEFGPSPAFSSLGHTLSFTETYQYALQFASYLQQHTALEPGDRIAIQLPNLIQYPVALYGAMMAGMVVVNTNPLYTPRELEHQLNDSGAKAIVILANLGKTLESIVANTGVNTVIITELADLHPLGRRLYTNLGAKYLKKMVPSLTIPNAISYRKALSLGDTAAFKPAALEQKQLAILQYTGGTTGVAKGAMLSHRNLVSNVMQSLEMFSGFGLENAGETMISPLPLYHIYTFTMGMLLLVTGNHTVLIPNPKDTDALIADVKRYPMTAFCGINTLFVSLCNHPSFSDADFSTLKMTMSGGMALTGDAAKQWQTITGSDVFQGYGLTETSPVVSANPGSGNQVNTIGIAVPSTQIKMVDEQGQTVAVGERGELAVKGPQVMEGYWQRPEASAEVIDDEGWFYTGDIALMQDDGFMRIVDRKKDMIIVSGFNVYPNELEDVISQHPDVVECAAVGVPDDKTGEAIKIFAVLANPISEKELIAYCRDNLTAYKVPKHFEFRDDLPKSTVGKILRKDLR</sequence>
<dbReference type="Pfam" id="PF00501">
    <property type="entry name" value="AMP-binding"/>
    <property type="match status" value="1"/>
</dbReference>
<feature type="domain" description="AMP-dependent synthetase/ligase" evidence="15">
    <location>
        <begin position="30"/>
        <end position="419"/>
    </location>
</feature>
<keyword evidence="10" id="KW-0443">Lipid metabolism</keyword>
<dbReference type="PROSITE" id="PS00455">
    <property type="entry name" value="AMP_BINDING"/>
    <property type="match status" value="1"/>
</dbReference>
<evidence type="ECO:0000259" key="16">
    <source>
        <dbReference type="Pfam" id="PF13193"/>
    </source>
</evidence>
<evidence type="ECO:0000256" key="7">
    <source>
        <dbReference type="ARBA" id="ARBA00022832"/>
    </source>
</evidence>
<evidence type="ECO:0000256" key="1">
    <source>
        <dbReference type="ARBA" id="ARBA00001946"/>
    </source>
</evidence>
<dbReference type="FunFam" id="3.40.50.12780:FF:000003">
    <property type="entry name" value="Long-chain-fatty-acid--CoA ligase FadD"/>
    <property type="match status" value="1"/>
</dbReference>
<dbReference type="Gene3D" id="3.40.50.980">
    <property type="match status" value="2"/>
</dbReference>
<keyword evidence="6" id="KW-0547">Nucleotide-binding</keyword>
<feature type="domain" description="AMP-binding enzyme C-terminal" evidence="16">
    <location>
        <begin position="470"/>
        <end position="543"/>
    </location>
</feature>
<comment type="cofactor">
    <cofactor evidence="1">
        <name>Mg(2+)</name>
        <dbReference type="ChEBI" id="CHEBI:18420"/>
    </cofactor>
</comment>
<dbReference type="PANTHER" id="PTHR43767:SF8">
    <property type="entry name" value="LONG-CHAIN-FATTY-ACID--COA LIGASE"/>
    <property type="match status" value="1"/>
</dbReference>
<dbReference type="Gene3D" id="2.30.38.10">
    <property type="entry name" value="Luciferase, Domain 3"/>
    <property type="match status" value="1"/>
</dbReference>
<dbReference type="RefSeq" id="WP_085759458.1">
    <property type="nucleotide sequence ID" value="NZ_CP019343.1"/>
</dbReference>
<dbReference type="SUPFAM" id="SSF56801">
    <property type="entry name" value="Acetyl-CoA synthetase-like"/>
    <property type="match status" value="1"/>
</dbReference>
<evidence type="ECO:0000256" key="5">
    <source>
        <dbReference type="ARBA" id="ARBA00022598"/>
    </source>
</evidence>
<comment type="subcellular location">
    <subcellularLocation>
        <location evidence="2">Membrane</location>
        <topology evidence="2">Peripheral membrane protein</topology>
    </subcellularLocation>
</comment>
<evidence type="ECO:0000256" key="4">
    <source>
        <dbReference type="ARBA" id="ARBA00006432"/>
    </source>
</evidence>